<name>A0A1M6MFZ9_MALRU</name>
<evidence type="ECO:0000259" key="1">
    <source>
        <dbReference type="Pfam" id="PF13751"/>
    </source>
</evidence>
<feature type="domain" description="Transposase DDE" evidence="1">
    <location>
        <begin position="11"/>
        <end position="55"/>
    </location>
</feature>
<dbReference type="Proteomes" id="UP000184171">
    <property type="component" value="Unassembled WGS sequence"/>
</dbReference>
<protein>
    <submittedName>
        <fullName evidence="3">Transposase DDE domain-containing protein</fullName>
    </submittedName>
</protein>
<feature type="non-terminal residue" evidence="3">
    <location>
        <position position="1"/>
    </location>
</feature>
<reference evidence="3 4" key="1">
    <citation type="submission" date="2016-11" db="EMBL/GenBank/DDBJ databases">
        <authorList>
            <person name="Jaros S."/>
            <person name="Januszkiewicz K."/>
            <person name="Wedrychowicz H."/>
        </authorList>
    </citation>
    <scope>NUCLEOTIDE SEQUENCE [LARGE SCALE GENOMIC DNA]</scope>
    <source>
        <strain evidence="3 4">DSM 5091</strain>
    </source>
</reference>
<dbReference type="STRING" id="1122189.SAMN02745165_00567"/>
<evidence type="ECO:0000313" key="2">
    <source>
        <dbReference type="EMBL" id="SHI68909.1"/>
    </source>
</evidence>
<dbReference type="Pfam" id="PF13751">
    <property type="entry name" value="DDE_Tnp_1_6"/>
    <property type="match status" value="1"/>
</dbReference>
<accession>A0A1M6MFZ9</accession>
<keyword evidence="4" id="KW-1185">Reference proteome</keyword>
<dbReference type="EMBL" id="FQZT01000018">
    <property type="protein sequence ID" value="SHJ82348.1"/>
    <property type="molecule type" value="Genomic_DNA"/>
</dbReference>
<organism evidence="3 4">
    <name type="scientific">Malonomonas rubra DSM 5091</name>
    <dbReference type="NCBI Taxonomy" id="1122189"/>
    <lineage>
        <taxon>Bacteria</taxon>
        <taxon>Pseudomonadati</taxon>
        <taxon>Thermodesulfobacteriota</taxon>
        <taxon>Desulfuromonadia</taxon>
        <taxon>Desulfuromonadales</taxon>
        <taxon>Geopsychrobacteraceae</taxon>
        <taxon>Malonomonas</taxon>
    </lineage>
</organism>
<dbReference type="InterPro" id="IPR025668">
    <property type="entry name" value="Tnp_DDE_dom"/>
</dbReference>
<dbReference type="AlphaFoldDB" id="A0A1M6MFZ9"/>
<proteinExistence type="predicted"/>
<evidence type="ECO:0000313" key="4">
    <source>
        <dbReference type="Proteomes" id="UP000184171"/>
    </source>
</evidence>
<sequence length="62" mass="7244">RHTGYQTSLKVRKRVEEIFGWIKTAGLLRKTRHRGLDRVESTFTLAAAAYNLVRMRTLIWGL</sequence>
<evidence type="ECO:0000313" key="3">
    <source>
        <dbReference type="EMBL" id="SHJ82348.1"/>
    </source>
</evidence>
<dbReference type="RefSeq" id="WP_139249292.1">
    <property type="nucleotide sequence ID" value="NZ_FQZT01000002.1"/>
</dbReference>
<dbReference type="OrthoDB" id="5526284at2"/>
<dbReference type="EMBL" id="FQZT01000002">
    <property type="protein sequence ID" value="SHI68909.1"/>
    <property type="molecule type" value="Genomic_DNA"/>
</dbReference>
<gene>
    <name evidence="2" type="ORF">SAMN02745165_00567</name>
    <name evidence="3" type="ORF">SAMN02745165_03265</name>
</gene>